<proteinExistence type="predicted"/>
<dbReference type="EMBL" id="CP000450">
    <property type="protein sequence ID" value="ABI59868.1"/>
    <property type="molecule type" value="Genomic_DNA"/>
</dbReference>
<reference evidence="1 2" key="1">
    <citation type="journal article" date="2007" name="Environ. Microbiol.">
        <title>Whole-genome analysis of the ammonia-oxidizing bacterium, Nitrosomonas eutropha C91: implications for niche adaptation.</title>
        <authorList>
            <person name="Stein L.Y."/>
            <person name="Arp D.J."/>
            <person name="Berube P.M."/>
            <person name="Chain P.S."/>
            <person name="Hauser L."/>
            <person name="Jetten M.S."/>
            <person name="Klotz M.G."/>
            <person name="Larimer F.W."/>
            <person name="Norton J.M."/>
            <person name="Op den Camp H.J.M."/>
            <person name="Shin M."/>
            <person name="Wei X."/>
        </authorList>
    </citation>
    <scope>NUCLEOTIDE SEQUENCE [LARGE SCALE GENOMIC DNA]</scope>
    <source>
        <strain evidence="2">DSM 101675 / C91 / Nm57</strain>
    </source>
</reference>
<gene>
    <name evidence="1" type="ordered locus">Neut_1625</name>
</gene>
<dbReference type="HOGENOM" id="CLU_1766072_0_0_4"/>
<organism evidence="1 2">
    <name type="scientific">Nitrosomonas eutropha (strain DSM 101675 / C91 / Nm57)</name>
    <dbReference type="NCBI Taxonomy" id="335283"/>
    <lineage>
        <taxon>Bacteria</taxon>
        <taxon>Pseudomonadati</taxon>
        <taxon>Pseudomonadota</taxon>
        <taxon>Betaproteobacteria</taxon>
        <taxon>Nitrosomonadales</taxon>
        <taxon>Nitrosomonadaceae</taxon>
        <taxon>Nitrosomonas</taxon>
    </lineage>
</organism>
<evidence type="ECO:0000313" key="2">
    <source>
        <dbReference type="Proteomes" id="UP000001966"/>
    </source>
</evidence>
<dbReference type="KEGG" id="net:Neut_1625"/>
<sequence>MRSACERRNIQPSVKEMESGYESEWMEMELLAAFRDNYSKLLRHMSPADQKLWATRRCYRLSQYRRVPRKRGVYLLVFRNRSSSGHIGYVGETGNLYDRMQGYHRDVISFGLNPDNYSFCWVLTPQHKAIETNLRTESSRVLRRLFG</sequence>
<evidence type="ECO:0008006" key="3">
    <source>
        <dbReference type="Google" id="ProtNLM"/>
    </source>
</evidence>
<evidence type="ECO:0000313" key="1">
    <source>
        <dbReference type="EMBL" id="ABI59868.1"/>
    </source>
</evidence>
<accession>Q0AFL4</accession>
<dbReference type="Proteomes" id="UP000001966">
    <property type="component" value="Chromosome"/>
</dbReference>
<dbReference type="AlphaFoldDB" id="Q0AFL4"/>
<name>Q0AFL4_NITEC</name>
<protein>
    <recommendedName>
        <fullName evidence="3">GIY-YIG domain-containing protein</fullName>
    </recommendedName>
</protein>